<name>A0AAD1ULQ9_EUPCR</name>
<sequence>MEDSDFSKEEFMYIYNIFMNVFDQESIRFLDGIILGSLLFTRNCDVDTTLCCFKDWQETADSMDIESEKRILFYFSHIRMLKRNREEFSLCKRDEKRIKKIAQNIEISSFEKCERKALKSSDFKKAKTEESLTEKQDSKEEKQEGLKQKSQIIESSDSDNPTQSENIPASKDQDELDKDTKIAGNSQCVNPTQEESVAAPQTVSSTHRPLEILGEAHVASSSEPLLVKRCILCNKNGNDMIQLSECKDDVHHDCLRTLIKTTLFNPSEILRCPILNHRNNIIREDIKKACNEEQLAFYDSCIFIEEFEKKRRVILWCPHCKKLSYKSFKSLNKCRYCSAKVITLKSKLKYGKLVLNSREELNDTSHYRSIQSYIDSCKEQISRCEMCLHYKHKFPDDFLKCNCIEFD</sequence>
<feature type="compositionally biased region" description="Polar residues" evidence="1">
    <location>
        <begin position="148"/>
        <end position="167"/>
    </location>
</feature>
<proteinExistence type="predicted"/>
<dbReference type="Proteomes" id="UP001295684">
    <property type="component" value="Unassembled WGS sequence"/>
</dbReference>
<accession>A0AAD1ULQ9</accession>
<comment type="caution">
    <text evidence="2">The sequence shown here is derived from an EMBL/GenBank/DDBJ whole genome shotgun (WGS) entry which is preliminary data.</text>
</comment>
<evidence type="ECO:0000256" key="1">
    <source>
        <dbReference type="SAM" id="MobiDB-lite"/>
    </source>
</evidence>
<dbReference type="EMBL" id="CAMPGE010010773">
    <property type="protein sequence ID" value="CAI2369618.1"/>
    <property type="molecule type" value="Genomic_DNA"/>
</dbReference>
<keyword evidence="3" id="KW-1185">Reference proteome</keyword>
<organism evidence="2 3">
    <name type="scientific">Euplotes crassus</name>
    <dbReference type="NCBI Taxonomy" id="5936"/>
    <lineage>
        <taxon>Eukaryota</taxon>
        <taxon>Sar</taxon>
        <taxon>Alveolata</taxon>
        <taxon>Ciliophora</taxon>
        <taxon>Intramacronucleata</taxon>
        <taxon>Spirotrichea</taxon>
        <taxon>Hypotrichia</taxon>
        <taxon>Euplotida</taxon>
        <taxon>Euplotidae</taxon>
        <taxon>Moneuplotes</taxon>
    </lineage>
</organism>
<reference evidence="2" key="1">
    <citation type="submission" date="2023-07" db="EMBL/GenBank/DDBJ databases">
        <authorList>
            <consortium name="AG Swart"/>
            <person name="Singh M."/>
            <person name="Singh A."/>
            <person name="Seah K."/>
            <person name="Emmerich C."/>
        </authorList>
    </citation>
    <scope>NUCLEOTIDE SEQUENCE</scope>
    <source>
        <strain evidence="2">DP1</strain>
    </source>
</reference>
<evidence type="ECO:0000313" key="2">
    <source>
        <dbReference type="EMBL" id="CAI2369618.1"/>
    </source>
</evidence>
<dbReference type="AlphaFoldDB" id="A0AAD1ULQ9"/>
<feature type="compositionally biased region" description="Basic and acidic residues" evidence="1">
    <location>
        <begin position="124"/>
        <end position="147"/>
    </location>
</feature>
<evidence type="ECO:0000313" key="3">
    <source>
        <dbReference type="Proteomes" id="UP001295684"/>
    </source>
</evidence>
<feature type="compositionally biased region" description="Polar residues" evidence="1">
    <location>
        <begin position="183"/>
        <end position="204"/>
    </location>
</feature>
<feature type="region of interest" description="Disordered" evidence="1">
    <location>
        <begin position="124"/>
        <end position="204"/>
    </location>
</feature>
<gene>
    <name evidence="2" type="ORF">ECRASSUSDP1_LOCUS10921</name>
</gene>
<protein>
    <submittedName>
        <fullName evidence="2">Uncharacterized protein</fullName>
    </submittedName>
</protein>